<evidence type="ECO:0000256" key="4">
    <source>
        <dbReference type="ARBA" id="ARBA00023098"/>
    </source>
</evidence>
<dbReference type="PIRSF" id="PIRSF000456">
    <property type="entry name" value="UDP-GlcNAc_acltr"/>
    <property type="match status" value="1"/>
</dbReference>
<keyword evidence="1" id="KW-0444">Lipid biosynthesis</keyword>
<evidence type="ECO:0000313" key="7">
    <source>
        <dbReference type="EMBL" id="SUZ84001.1"/>
    </source>
</evidence>
<dbReference type="InterPro" id="IPR029098">
    <property type="entry name" value="Acetyltransf_C"/>
</dbReference>
<dbReference type="GO" id="GO:0016020">
    <property type="term" value="C:membrane"/>
    <property type="evidence" value="ECO:0007669"/>
    <property type="project" value="GOC"/>
</dbReference>
<sequence length="258" mass="27806">MEKIHPTAIIEEGAQIGTDVEIGPYCVIGSGVSIGDGCQLKSHVILDGQTTIGTENIFHPSAYIGGEPQDLKYNLEKTLVTIGSKNTFREGVSVHRGTVGGGGKTVIGDNNLLMGYVHVAHDCRIGNHNILANYTGLSGHVTLDDYVTLGGQNGVAQFLSVGSYVYTGAASLIDRNIPPYATGYGNRFEVKGVNIVGLKRRGFSRESIGEILEAHRIFYRSELKNDEALRIIEETFGESTAVRAFLDFIYSVEGSGKH</sequence>
<proteinExistence type="inferred from homology"/>
<dbReference type="Pfam" id="PF00132">
    <property type="entry name" value="Hexapep"/>
    <property type="match status" value="2"/>
</dbReference>
<dbReference type="AlphaFoldDB" id="A0A381QX59"/>
<feature type="domain" description="UDP N-acetylglucosamine O-acyltransferase C-terminal" evidence="6">
    <location>
        <begin position="177"/>
        <end position="251"/>
    </location>
</feature>
<name>A0A381QX59_9ZZZZ</name>
<dbReference type="NCBIfam" id="TIGR01852">
    <property type="entry name" value="lipid_A_lpxA"/>
    <property type="match status" value="1"/>
</dbReference>
<evidence type="ECO:0000256" key="1">
    <source>
        <dbReference type="ARBA" id="ARBA00022516"/>
    </source>
</evidence>
<keyword evidence="2" id="KW-0441">Lipid A biosynthesis</keyword>
<dbReference type="InterPro" id="IPR037157">
    <property type="entry name" value="Acetyltransf_C_sf"/>
</dbReference>
<dbReference type="SUPFAM" id="SSF51161">
    <property type="entry name" value="Trimeric LpxA-like enzymes"/>
    <property type="match status" value="1"/>
</dbReference>
<dbReference type="PANTHER" id="PTHR43480">
    <property type="entry name" value="ACYL-[ACYL-CARRIER-PROTEIN]--UDP-N-ACETYLGLUCOSAMINE O-ACYLTRANSFERASE"/>
    <property type="match status" value="1"/>
</dbReference>
<evidence type="ECO:0000256" key="5">
    <source>
        <dbReference type="ARBA" id="ARBA00023315"/>
    </source>
</evidence>
<dbReference type="EMBL" id="UINC01001576">
    <property type="protein sequence ID" value="SUZ84001.1"/>
    <property type="molecule type" value="Genomic_DNA"/>
</dbReference>
<dbReference type="GO" id="GO:0009245">
    <property type="term" value="P:lipid A biosynthetic process"/>
    <property type="evidence" value="ECO:0007669"/>
    <property type="project" value="UniProtKB-KW"/>
</dbReference>
<reference evidence="7" key="1">
    <citation type="submission" date="2018-05" db="EMBL/GenBank/DDBJ databases">
        <authorList>
            <person name="Lanie J.A."/>
            <person name="Ng W.-L."/>
            <person name="Kazmierczak K.M."/>
            <person name="Andrzejewski T.M."/>
            <person name="Davidsen T.M."/>
            <person name="Wayne K.J."/>
            <person name="Tettelin H."/>
            <person name="Glass J.I."/>
            <person name="Rusch D."/>
            <person name="Podicherti R."/>
            <person name="Tsui H.-C.T."/>
            <person name="Winkler M.E."/>
        </authorList>
    </citation>
    <scope>NUCLEOTIDE SEQUENCE</scope>
</reference>
<evidence type="ECO:0000256" key="2">
    <source>
        <dbReference type="ARBA" id="ARBA00022556"/>
    </source>
</evidence>
<dbReference type="PANTHER" id="PTHR43480:SF1">
    <property type="entry name" value="ACYL-[ACYL-CARRIER-PROTEIN]--UDP-N-ACETYLGLUCOSAMINE O-ACYLTRANSFERASE, MITOCHONDRIAL-RELATED"/>
    <property type="match status" value="1"/>
</dbReference>
<protein>
    <recommendedName>
        <fullName evidence="6">UDP N-acetylglucosamine O-acyltransferase C-terminal domain-containing protein</fullName>
    </recommendedName>
</protein>
<gene>
    <name evidence="7" type="ORF">METZ01_LOCUS36855</name>
</gene>
<dbReference type="InterPro" id="IPR011004">
    <property type="entry name" value="Trimer_LpxA-like_sf"/>
</dbReference>
<organism evidence="7">
    <name type="scientific">marine metagenome</name>
    <dbReference type="NCBI Taxonomy" id="408172"/>
    <lineage>
        <taxon>unclassified sequences</taxon>
        <taxon>metagenomes</taxon>
        <taxon>ecological metagenomes</taxon>
    </lineage>
</organism>
<dbReference type="Pfam" id="PF13720">
    <property type="entry name" value="Acetyltransf_11"/>
    <property type="match status" value="1"/>
</dbReference>
<keyword evidence="4" id="KW-0443">Lipid metabolism</keyword>
<dbReference type="NCBIfam" id="NF003657">
    <property type="entry name" value="PRK05289.1"/>
    <property type="match status" value="1"/>
</dbReference>
<evidence type="ECO:0000259" key="6">
    <source>
        <dbReference type="Pfam" id="PF13720"/>
    </source>
</evidence>
<evidence type="ECO:0000256" key="3">
    <source>
        <dbReference type="ARBA" id="ARBA00022679"/>
    </source>
</evidence>
<dbReference type="CDD" id="cd03351">
    <property type="entry name" value="LbH_UDP-GlcNAc_AT"/>
    <property type="match status" value="1"/>
</dbReference>
<accession>A0A381QX59</accession>
<dbReference type="HAMAP" id="MF_00387">
    <property type="entry name" value="LpxA"/>
    <property type="match status" value="1"/>
</dbReference>
<dbReference type="Gene3D" id="2.160.10.10">
    <property type="entry name" value="Hexapeptide repeat proteins"/>
    <property type="match status" value="1"/>
</dbReference>
<dbReference type="InterPro" id="IPR010137">
    <property type="entry name" value="Lipid_A_LpxA"/>
</dbReference>
<dbReference type="InterPro" id="IPR001451">
    <property type="entry name" value="Hexapep"/>
</dbReference>
<keyword evidence="5" id="KW-0012">Acyltransferase</keyword>
<dbReference type="GO" id="GO:0008780">
    <property type="term" value="F:acyl-[acyl-carrier-protein]-UDP-N-acetylglucosamine O-acyltransferase activity"/>
    <property type="evidence" value="ECO:0007669"/>
    <property type="project" value="InterPro"/>
</dbReference>
<keyword evidence="3" id="KW-0808">Transferase</keyword>
<dbReference type="Gene3D" id="1.20.1180.10">
    <property type="entry name" value="Udp N-acetylglucosamine O-acyltransferase, C-terminal domain"/>
    <property type="match status" value="1"/>
</dbReference>